<dbReference type="KEGG" id="ppp:112281231"/>
<evidence type="ECO:0000313" key="4">
    <source>
        <dbReference type="EMBL" id="PNR55892.1"/>
    </source>
</evidence>
<evidence type="ECO:0000256" key="1">
    <source>
        <dbReference type="ARBA" id="ARBA00007039"/>
    </source>
</evidence>
<dbReference type="CDD" id="cd07017">
    <property type="entry name" value="S14_ClpP_2"/>
    <property type="match status" value="1"/>
</dbReference>
<dbReference type="OMA" id="RIMYLGM"/>
<name>A0A2K1KQ18_PHYPA</name>
<dbReference type="EMBL" id="ABEU02000004">
    <property type="protein sequence ID" value="PNR55892.1"/>
    <property type="molecule type" value="Genomic_DNA"/>
</dbReference>
<dbReference type="STRING" id="3218.A0A2K1KQ18"/>
<dbReference type="GeneID" id="112281231"/>
<dbReference type="PaxDb" id="3218-PP1S115_5V6.1"/>
<dbReference type="GO" id="GO:0051117">
    <property type="term" value="F:ATPase binding"/>
    <property type="evidence" value="ECO:0000318"/>
    <property type="project" value="GO_Central"/>
</dbReference>
<dbReference type="Proteomes" id="UP000006727">
    <property type="component" value="Chromosome 4"/>
</dbReference>
<dbReference type="GO" id="GO:0006515">
    <property type="term" value="P:protein quality control for misfolded or incompletely synthesized proteins"/>
    <property type="evidence" value="ECO:0000318"/>
    <property type="project" value="GO_Central"/>
</dbReference>
<reference evidence="4 6" key="1">
    <citation type="journal article" date="2008" name="Science">
        <title>The Physcomitrella genome reveals evolutionary insights into the conquest of land by plants.</title>
        <authorList>
            <person name="Rensing S."/>
            <person name="Lang D."/>
            <person name="Zimmer A."/>
            <person name="Terry A."/>
            <person name="Salamov A."/>
            <person name="Shapiro H."/>
            <person name="Nishiyama T."/>
            <person name="Perroud P.-F."/>
            <person name="Lindquist E."/>
            <person name="Kamisugi Y."/>
            <person name="Tanahashi T."/>
            <person name="Sakakibara K."/>
            <person name="Fujita T."/>
            <person name="Oishi K."/>
            <person name="Shin-I T."/>
            <person name="Kuroki Y."/>
            <person name="Toyoda A."/>
            <person name="Suzuki Y."/>
            <person name="Hashimoto A."/>
            <person name="Yamaguchi K."/>
            <person name="Sugano A."/>
            <person name="Kohara Y."/>
            <person name="Fujiyama A."/>
            <person name="Anterola A."/>
            <person name="Aoki S."/>
            <person name="Ashton N."/>
            <person name="Barbazuk W.B."/>
            <person name="Barker E."/>
            <person name="Bennetzen J."/>
            <person name="Bezanilla M."/>
            <person name="Blankenship R."/>
            <person name="Cho S.H."/>
            <person name="Dutcher S."/>
            <person name="Estelle M."/>
            <person name="Fawcett J.A."/>
            <person name="Gundlach H."/>
            <person name="Hanada K."/>
            <person name="Heyl A."/>
            <person name="Hicks K.A."/>
            <person name="Hugh J."/>
            <person name="Lohr M."/>
            <person name="Mayer K."/>
            <person name="Melkozernov A."/>
            <person name="Murata T."/>
            <person name="Nelson D."/>
            <person name="Pils B."/>
            <person name="Prigge M."/>
            <person name="Reiss B."/>
            <person name="Renner T."/>
            <person name="Rombauts S."/>
            <person name="Rushton P."/>
            <person name="Sanderfoot A."/>
            <person name="Schween G."/>
            <person name="Shiu S.-H."/>
            <person name="Stueber K."/>
            <person name="Theodoulou F.L."/>
            <person name="Tu H."/>
            <person name="Van de Peer Y."/>
            <person name="Verrier P.J."/>
            <person name="Waters E."/>
            <person name="Wood A."/>
            <person name="Yang L."/>
            <person name="Cove D."/>
            <person name="Cuming A."/>
            <person name="Hasebe M."/>
            <person name="Lucas S."/>
            <person name="Mishler D.B."/>
            <person name="Reski R."/>
            <person name="Grigoriev I."/>
            <person name="Quatrano R.S."/>
            <person name="Boore J.L."/>
        </authorList>
    </citation>
    <scope>NUCLEOTIDE SEQUENCE [LARGE SCALE GENOMIC DNA]</scope>
    <source>
        <strain evidence="5 6">cv. Gransden 2004</strain>
    </source>
</reference>
<dbReference type="FunCoup" id="A0A2K1KQ18">
    <property type="interactions" value="2544"/>
</dbReference>
<dbReference type="SUPFAM" id="SSF52096">
    <property type="entry name" value="ClpP/crotonase"/>
    <property type="match status" value="1"/>
</dbReference>
<reference evidence="5" key="3">
    <citation type="submission" date="2020-12" db="UniProtKB">
        <authorList>
            <consortium name="EnsemblPlants"/>
        </authorList>
    </citation>
    <scope>IDENTIFICATION</scope>
</reference>
<dbReference type="FunFam" id="3.90.226.10:FF:000020">
    <property type="entry name" value="ATP-dependent Clp protease proteolytic subunit"/>
    <property type="match status" value="1"/>
</dbReference>
<evidence type="ECO:0000256" key="2">
    <source>
        <dbReference type="ARBA" id="ARBA00062827"/>
    </source>
</evidence>
<organism evidence="4">
    <name type="scientific">Physcomitrium patens</name>
    <name type="common">Spreading-leaved earth moss</name>
    <name type="synonym">Physcomitrella patens</name>
    <dbReference type="NCBI Taxonomy" id="3218"/>
    <lineage>
        <taxon>Eukaryota</taxon>
        <taxon>Viridiplantae</taxon>
        <taxon>Streptophyta</taxon>
        <taxon>Embryophyta</taxon>
        <taxon>Bryophyta</taxon>
        <taxon>Bryophytina</taxon>
        <taxon>Bryopsida</taxon>
        <taxon>Funariidae</taxon>
        <taxon>Funariales</taxon>
        <taxon>Funariaceae</taxon>
        <taxon>Physcomitrium</taxon>
    </lineage>
</organism>
<gene>
    <name evidence="5" type="primary">LOC112281231</name>
    <name evidence="4" type="ORF">PHYPA_006789</name>
</gene>
<dbReference type="GO" id="GO:0009536">
    <property type="term" value="C:plastid"/>
    <property type="evidence" value="ECO:0007669"/>
    <property type="project" value="UniProtKB-ARBA"/>
</dbReference>
<dbReference type="Gramene" id="Pp3c4_26850V3.1">
    <property type="protein sequence ID" value="PAC:32921923.CDS.1"/>
    <property type="gene ID" value="Pp3c4_26850"/>
</dbReference>
<dbReference type="PANTHER" id="PTHR10381:SF47">
    <property type="entry name" value="ATP-DEPENDENT CLP PROTEASE PROTEOLYTIC SUBUNIT-RELATED PROTEIN 4, CHLOROPLASTIC"/>
    <property type="match status" value="1"/>
</dbReference>
<dbReference type="RefSeq" id="XP_024373281.1">
    <property type="nucleotide sequence ID" value="XM_024517513.2"/>
</dbReference>
<dbReference type="EnsemblPlants" id="Pp3c4_26850V3.3">
    <property type="protein sequence ID" value="PAC:32921925.CDS.1"/>
    <property type="gene ID" value="Pp3c4_26850"/>
</dbReference>
<evidence type="ECO:0000313" key="6">
    <source>
        <dbReference type="Proteomes" id="UP000006727"/>
    </source>
</evidence>
<dbReference type="AlphaFoldDB" id="A0A2K1KQ18"/>
<dbReference type="EnsemblPlants" id="Pp3c4_26850V3.1">
    <property type="protein sequence ID" value="PAC:32921923.CDS.1"/>
    <property type="gene ID" value="Pp3c4_26850"/>
</dbReference>
<keyword evidence="6" id="KW-1185">Reference proteome</keyword>
<dbReference type="InterPro" id="IPR023562">
    <property type="entry name" value="ClpP/TepA"/>
</dbReference>
<dbReference type="Gene3D" id="3.90.226.10">
    <property type="entry name" value="2-enoyl-CoA Hydratase, Chain A, domain 1"/>
    <property type="match status" value="1"/>
</dbReference>
<comment type="similarity">
    <text evidence="1 3">Belongs to the peptidase S14 family.</text>
</comment>
<dbReference type="Gramene" id="Pp3c4_26850V3.2">
    <property type="protein sequence ID" value="PAC:32921924.CDS.1"/>
    <property type="gene ID" value="Pp3c4_26850"/>
</dbReference>
<sequence length="324" mass="36136">MAALEVIKAGLAVPPAARSRADLWHPAPSSSSLSLIRKVCSVSTRRSDGYMLMSRACRKTPSSQRLYNEFSCPFVHSSMQSFIAGEGMFSAWRSLKRTQSCGRSGVVTMVIPFQRGDARQQPPPDLPSYLFKNRIVFLAMSLVPAFTELFMAELLYLQYDDPEESIYMYINSTGTTKDGEKLGYETEAFAIYDTMRYMKPPIFTLCVGNAWGEAALLLAAGSKGNRACLPSATIMLKQPIAQFRGQATDIDIARKEVRNVKEEFVKLLSRHTGQPPEKITGDIRRPKYFKPDGAVDYGIIDKVLYVEGDEKRSIASDLKKAQLI</sequence>
<dbReference type="OrthoDB" id="2017408at2759"/>
<dbReference type="PANTHER" id="PTHR10381">
    <property type="entry name" value="ATP-DEPENDENT CLP PROTEASE PROTEOLYTIC SUBUNIT"/>
    <property type="match status" value="1"/>
</dbReference>
<comment type="subunit">
    <text evidence="2">Component of the chloroplastic Clp protease core complex which consist of at least 16 proteins: CLPP4 (3 copies), CLPP5 (3 copies), CLPR4 (2 copies), ClpP1 (1 copy), CLPP6 (1 copy), CLPR2 (1 copy), CLPT1 (1 copy), CLPT2 (1 copy) and 3 copies of CLPP3 and/or CLPR1 and/or CLPR3. The core complex is organized in two heptameric rings, one containing CLPP3,4,5,6 in a 1:2:3:1 ratio and the other CLPP1 and CLPR1,2,3,4 in a 3:1:1:1:1 ratio.</text>
</comment>
<dbReference type="InterPro" id="IPR001907">
    <property type="entry name" value="ClpP"/>
</dbReference>
<dbReference type="Gramene" id="Pp3c4_26850V3.3">
    <property type="protein sequence ID" value="PAC:32921925.CDS.1"/>
    <property type="gene ID" value="Pp3c4_26850"/>
</dbReference>
<dbReference type="PRINTS" id="PR00127">
    <property type="entry name" value="CLPPROTEASEP"/>
</dbReference>
<accession>A0A2K1KQ18</accession>
<dbReference type="EnsemblPlants" id="Pp3c4_26850V3.2">
    <property type="protein sequence ID" value="PAC:32921924.CDS.1"/>
    <property type="gene ID" value="Pp3c4_26850"/>
</dbReference>
<evidence type="ECO:0000256" key="3">
    <source>
        <dbReference type="RuleBase" id="RU003567"/>
    </source>
</evidence>
<dbReference type="InterPro" id="IPR029045">
    <property type="entry name" value="ClpP/crotonase-like_dom_sf"/>
</dbReference>
<evidence type="ECO:0000313" key="5">
    <source>
        <dbReference type="EnsemblPlants" id="PAC:32921923.CDS.1"/>
    </source>
</evidence>
<dbReference type="Pfam" id="PF00574">
    <property type="entry name" value="CLP_protease"/>
    <property type="match status" value="1"/>
</dbReference>
<proteinExistence type="inferred from homology"/>
<dbReference type="GO" id="GO:0004176">
    <property type="term" value="F:ATP-dependent peptidase activity"/>
    <property type="evidence" value="ECO:0000318"/>
    <property type="project" value="GO_Central"/>
</dbReference>
<dbReference type="GO" id="GO:0009368">
    <property type="term" value="C:endopeptidase Clp complex"/>
    <property type="evidence" value="ECO:0000318"/>
    <property type="project" value="GO_Central"/>
</dbReference>
<reference evidence="4 6" key="2">
    <citation type="journal article" date="2018" name="Plant J.">
        <title>The Physcomitrella patens chromosome-scale assembly reveals moss genome structure and evolution.</title>
        <authorList>
            <person name="Lang D."/>
            <person name="Ullrich K.K."/>
            <person name="Murat F."/>
            <person name="Fuchs J."/>
            <person name="Jenkins J."/>
            <person name="Haas F.B."/>
            <person name="Piednoel M."/>
            <person name="Gundlach H."/>
            <person name="Van Bel M."/>
            <person name="Meyberg R."/>
            <person name="Vives C."/>
            <person name="Morata J."/>
            <person name="Symeonidi A."/>
            <person name="Hiss M."/>
            <person name="Muchero W."/>
            <person name="Kamisugi Y."/>
            <person name="Saleh O."/>
            <person name="Blanc G."/>
            <person name="Decker E.L."/>
            <person name="van Gessel N."/>
            <person name="Grimwood J."/>
            <person name="Hayes R.D."/>
            <person name="Graham S.W."/>
            <person name="Gunter L.E."/>
            <person name="McDaniel S.F."/>
            <person name="Hoernstein S.N.W."/>
            <person name="Larsson A."/>
            <person name="Li F.W."/>
            <person name="Perroud P.F."/>
            <person name="Phillips J."/>
            <person name="Ranjan P."/>
            <person name="Rokshar D.S."/>
            <person name="Rothfels C.J."/>
            <person name="Schneider L."/>
            <person name="Shu S."/>
            <person name="Stevenson D.W."/>
            <person name="Thummler F."/>
            <person name="Tillich M."/>
            <person name="Villarreal Aguilar J.C."/>
            <person name="Widiez T."/>
            <person name="Wong G.K."/>
            <person name="Wymore A."/>
            <person name="Zhang Y."/>
            <person name="Zimmer A.D."/>
            <person name="Quatrano R.S."/>
            <person name="Mayer K.F.X."/>
            <person name="Goodstein D."/>
            <person name="Casacuberta J.M."/>
            <person name="Vandepoele K."/>
            <person name="Reski R."/>
            <person name="Cuming A.C."/>
            <person name="Tuskan G.A."/>
            <person name="Maumus F."/>
            <person name="Salse J."/>
            <person name="Schmutz J."/>
            <person name="Rensing S.A."/>
        </authorList>
    </citation>
    <scope>NUCLEOTIDE SEQUENCE [LARGE SCALE GENOMIC DNA]</scope>
    <source>
        <strain evidence="5 6">cv. Gransden 2004</strain>
    </source>
</reference>
<dbReference type="GO" id="GO:0004252">
    <property type="term" value="F:serine-type endopeptidase activity"/>
    <property type="evidence" value="ECO:0000318"/>
    <property type="project" value="GO_Central"/>
</dbReference>
<protein>
    <recommendedName>
        <fullName evidence="3">ATP-dependent Clp protease proteolytic subunit</fullName>
    </recommendedName>
</protein>